<dbReference type="SUPFAM" id="SSF52777">
    <property type="entry name" value="CoA-dependent acyltransferases"/>
    <property type="match status" value="1"/>
</dbReference>
<feature type="domain" description="AMP-dependent synthetase/ligase" evidence="1">
    <location>
        <begin position="567"/>
        <end position="779"/>
    </location>
</feature>
<evidence type="ECO:0000313" key="5">
    <source>
        <dbReference type="Proteomes" id="UP000192761"/>
    </source>
</evidence>
<dbReference type="InterPro" id="IPR002376">
    <property type="entry name" value="Formyl_transf_N"/>
</dbReference>
<dbReference type="InterPro" id="IPR000873">
    <property type="entry name" value="AMP-dep_synth/lig_dom"/>
</dbReference>
<feature type="non-terminal residue" evidence="4">
    <location>
        <position position="780"/>
    </location>
</feature>
<dbReference type="InterPro" id="IPR011034">
    <property type="entry name" value="Formyl_transferase-like_C_sf"/>
</dbReference>
<dbReference type="STRING" id="1121001.SAMN02745857_04321"/>
<dbReference type="Proteomes" id="UP000192761">
    <property type="component" value="Unassembled WGS sequence"/>
</dbReference>
<dbReference type="CDD" id="cd08700">
    <property type="entry name" value="FMT_C_OzmH_like"/>
    <property type="match status" value="1"/>
</dbReference>
<dbReference type="Pfam" id="PF02911">
    <property type="entry name" value="Formyl_trans_C"/>
    <property type="match status" value="1"/>
</dbReference>
<dbReference type="Pfam" id="PF00551">
    <property type="entry name" value="Formyl_trans_N"/>
    <property type="match status" value="1"/>
</dbReference>
<dbReference type="InterPro" id="IPR020845">
    <property type="entry name" value="AMP-binding_CS"/>
</dbReference>
<dbReference type="EMBL" id="FWXD01000059">
    <property type="protein sequence ID" value="SMC29977.1"/>
    <property type="molecule type" value="Genomic_DNA"/>
</dbReference>
<dbReference type="GO" id="GO:0044550">
    <property type="term" value="P:secondary metabolite biosynthetic process"/>
    <property type="evidence" value="ECO:0007669"/>
    <property type="project" value="TreeGrafter"/>
</dbReference>
<evidence type="ECO:0000259" key="2">
    <source>
        <dbReference type="Pfam" id="PF00551"/>
    </source>
</evidence>
<dbReference type="OrthoDB" id="6297021at2"/>
<dbReference type="InterPro" id="IPR005793">
    <property type="entry name" value="Formyl_trans_C"/>
</dbReference>
<dbReference type="Pfam" id="PF00501">
    <property type="entry name" value="AMP-binding"/>
    <property type="match status" value="1"/>
</dbReference>
<accession>A0A1W1Y1G4</accession>
<keyword evidence="4" id="KW-0808">Transferase</keyword>
<dbReference type="SUPFAM" id="SSF56801">
    <property type="entry name" value="Acetyl-CoA synthetase-like"/>
    <property type="match status" value="1"/>
</dbReference>
<dbReference type="Gene3D" id="3.40.50.12230">
    <property type="match status" value="1"/>
</dbReference>
<dbReference type="Gene3D" id="3.30.559.30">
    <property type="entry name" value="Nonribosomal peptide synthetase, condensation domain"/>
    <property type="match status" value="1"/>
</dbReference>
<keyword evidence="5" id="KW-1185">Reference proteome</keyword>
<dbReference type="GO" id="GO:0005737">
    <property type="term" value="C:cytoplasm"/>
    <property type="evidence" value="ECO:0007669"/>
    <property type="project" value="TreeGrafter"/>
</dbReference>
<evidence type="ECO:0000313" key="4">
    <source>
        <dbReference type="EMBL" id="SMC29977.1"/>
    </source>
</evidence>
<evidence type="ECO:0000259" key="1">
    <source>
        <dbReference type="Pfam" id="PF00501"/>
    </source>
</evidence>
<dbReference type="AlphaFoldDB" id="A0A1W1Y1G4"/>
<feature type="domain" description="Formyl transferase N-terminal" evidence="2">
    <location>
        <begin position="80"/>
        <end position="164"/>
    </location>
</feature>
<dbReference type="SUPFAM" id="SSF53328">
    <property type="entry name" value="Formyltransferase"/>
    <property type="match status" value="1"/>
</dbReference>
<name>A0A1W1Y1G4_9NEIS</name>
<protein>
    <submittedName>
        <fullName evidence="4">Formyl transferase, C-terminal domain</fullName>
    </submittedName>
</protein>
<sequence length="780" mass="83318">MTSTHVFRCILIGETTLPEACAERLQAKGHEIAAVVTRDTRLQAWAQTRNIPQTASVGDLPALLAGQAFDHLFSIVNPDILPPALLAQVPGHAINYHDGPLPRYAGMYATSWALINGETRHAISWHLMQSQIDAGAVLQQTWFDIDPDDTALSLNAKCYAAALQAFDTLIDELAEGALAPQPQDTRLRSFFAGNRRPEAGCSLDWSLPADKLADLVRALQFGPYPNPLGTAKLLTSSGWYAVTQAEVLPGQPEAVVGTVLASSEYGMDVATGSGTLRLSALTDLAGKPFKPADLDCTAGTKLPLLPTAEAAQLSAAYAHSSQHEAYWRSEWQSAGPLRLPHARGAIGVAPVVRELTLPLLQHGRSPATTAATFVAWLARITQLDNFSLGYRPAALQTLSKVCKSFFVPSLPLFCQITARQTFAQLGQHIEAKLAELAQHGVPARDIVQRYPELRSQAGKQMQVAIEIVDLAKIAGPLTDDFAHVLLLQIASDGSRCRWVYDAALLSSDYLPDMLAQWQSILLAAHSSPEQAIADLPLLDAAGRKRVLLDWNATAVAHASPPAFHQLFEQQVDAQPAAPALLFGDAVLSYAQLDARANQLAHALRAAGVGPDVCVGVCLSRSFELVIALLAILKAGGAYVPLDPAYPPQRLAHMLADASPRLVLAEQAHADVLRAYAGPVWLLDEAERQAELAGLASTRLNLPVWPQQLAYVIYTSGSTGLPKGTLVPQAGLVNLALAQIAAFGVQAGQRVLQFASFNFDAATSELCMALGAGATLVLARA</sequence>
<dbReference type="RefSeq" id="WP_139799050.1">
    <property type="nucleotide sequence ID" value="NZ_FWXD01000059.1"/>
</dbReference>
<feature type="domain" description="Formyl transferase C-terminal" evidence="3">
    <location>
        <begin position="201"/>
        <end position="294"/>
    </location>
</feature>
<gene>
    <name evidence="4" type="ORF">SAMN02745857_04321</name>
</gene>
<dbReference type="PANTHER" id="PTHR45527:SF1">
    <property type="entry name" value="FATTY ACID SYNTHASE"/>
    <property type="match status" value="1"/>
</dbReference>
<evidence type="ECO:0000259" key="3">
    <source>
        <dbReference type="Pfam" id="PF02911"/>
    </source>
</evidence>
<reference evidence="4 5" key="1">
    <citation type="submission" date="2017-04" db="EMBL/GenBank/DDBJ databases">
        <authorList>
            <person name="Afonso C.L."/>
            <person name="Miller P.J."/>
            <person name="Scott M.A."/>
            <person name="Spackman E."/>
            <person name="Goraichik I."/>
            <person name="Dimitrov K.M."/>
            <person name="Suarez D.L."/>
            <person name="Swayne D.E."/>
        </authorList>
    </citation>
    <scope>NUCLEOTIDE SEQUENCE [LARGE SCALE GENOMIC DNA]</scope>
    <source>
        <strain evidence="4 5">DSM 23236</strain>
    </source>
</reference>
<dbReference type="PROSITE" id="PS00455">
    <property type="entry name" value="AMP_BINDING"/>
    <property type="match status" value="1"/>
</dbReference>
<dbReference type="Gene3D" id="3.40.50.980">
    <property type="match status" value="2"/>
</dbReference>
<organism evidence="4 5">
    <name type="scientific">Andreprevotia lacus DSM 23236</name>
    <dbReference type="NCBI Taxonomy" id="1121001"/>
    <lineage>
        <taxon>Bacteria</taxon>
        <taxon>Pseudomonadati</taxon>
        <taxon>Pseudomonadota</taxon>
        <taxon>Betaproteobacteria</taxon>
        <taxon>Neisseriales</taxon>
        <taxon>Chitinibacteraceae</taxon>
        <taxon>Andreprevotia</taxon>
    </lineage>
</organism>
<dbReference type="SUPFAM" id="SSF50486">
    <property type="entry name" value="FMT C-terminal domain-like"/>
    <property type="match status" value="1"/>
</dbReference>
<dbReference type="FunFam" id="3.40.50.980:FF:000001">
    <property type="entry name" value="Non-ribosomal peptide synthetase"/>
    <property type="match status" value="1"/>
</dbReference>
<dbReference type="GO" id="GO:0043041">
    <property type="term" value="P:amino acid activation for nonribosomal peptide biosynthetic process"/>
    <property type="evidence" value="ECO:0007669"/>
    <property type="project" value="TreeGrafter"/>
</dbReference>
<dbReference type="PANTHER" id="PTHR45527">
    <property type="entry name" value="NONRIBOSOMAL PEPTIDE SYNTHETASE"/>
    <property type="match status" value="1"/>
</dbReference>
<dbReference type="InterPro" id="IPR036477">
    <property type="entry name" value="Formyl_transf_N_sf"/>
</dbReference>
<dbReference type="GO" id="GO:0031177">
    <property type="term" value="F:phosphopantetheine binding"/>
    <property type="evidence" value="ECO:0007669"/>
    <property type="project" value="TreeGrafter"/>
</dbReference>
<dbReference type="GO" id="GO:0016740">
    <property type="term" value="F:transferase activity"/>
    <property type="evidence" value="ECO:0007669"/>
    <property type="project" value="UniProtKB-KW"/>
</dbReference>
<proteinExistence type="predicted"/>